<feature type="signal peptide" evidence="1">
    <location>
        <begin position="1"/>
        <end position="18"/>
    </location>
</feature>
<evidence type="ECO:0000256" key="1">
    <source>
        <dbReference type="SAM" id="SignalP"/>
    </source>
</evidence>
<dbReference type="AlphaFoldDB" id="A0A8K0EJP6"/>
<evidence type="ECO:0000313" key="2">
    <source>
        <dbReference type="EMBL" id="CAH1250799.1"/>
    </source>
</evidence>
<keyword evidence="3" id="KW-1185">Reference proteome</keyword>
<keyword evidence="1" id="KW-0732">Signal</keyword>
<sequence>MAIRHIVGIAVILAVVFAAEGRSVAGAADAKDRVKILERDPEKKMDAIFKELEMAGKTAVEMKATMEKEVKDLVSNDETGQTESKIVEKETLGAKCPLTRSHHP</sequence>
<accession>A0A8K0EJP6</accession>
<proteinExistence type="predicted"/>
<reference evidence="2" key="1">
    <citation type="submission" date="2022-01" db="EMBL/GenBank/DDBJ databases">
        <authorList>
            <person name="Braso-Vives M."/>
        </authorList>
    </citation>
    <scope>NUCLEOTIDE SEQUENCE</scope>
</reference>
<dbReference type="Proteomes" id="UP000838412">
    <property type="component" value="Chromosome 18"/>
</dbReference>
<name>A0A8K0EJP6_BRALA</name>
<organism evidence="2 3">
    <name type="scientific">Branchiostoma lanceolatum</name>
    <name type="common">Common lancelet</name>
    <name type="synonym">Amphioxus lanceolatum</name>
    <dbReference type="NCBI Taxonomy" id="7740"/>
    <lineage>
        <taxon>Eukaryota</taxon>
        <taxon>Metazoa</taxon>
        <taxon>Chordata</taxon>
        <taxon>Cephalochordata</taxon>
        <taxon>Leptocardii</taxon>
        <taxon>Amphioxiformes</taxon>
        <taxon>Branchiostomatidae</taxon>
        <taxon>Branchiostoma</taxon>
    </lineage>
</organism>
<protein>
    <submittedName>
        <fullName evidence="2">Hypp8915 protein</fullName>
    </submittedName>
</protein>
<dbReference type="EMBL" id="OV696703">
    <property type="protein sequence ID" value="CAH1250799.1"/>
    <property type="molecule type" value="Genomic_DNA"/>
</dbReference>
<evidence type="ECO:0000313" key="3">
    <source>
        <dbReference type="Proteomes" id="UP000838412"/>
    </source>
</evidence>
<feature type="chain" id="PRO_5035446226" evidence="1">
    <location>
        <begin position="19"/>
        <end position="104"/>
    </location>
</feature>
<gene>
    <name evidence="2" type="primary">Hypp8915</name>
    <name evidence="2" type="ORF">BLAG_LOCUS11398</name>
</gene>